<dbReference type="EMBL" id="CP082237">
    <property type="protein sequence ID" value="QZT35074.1"/>
    <property type="molecule type" value="Genomic_DNA"/>
</dbReference>
<sequence length="103" mass="11749">MAQVYIYQGLDCYPEYIGNDGLAYRNYAPSAYRLGFEWIQSITFMILVIAGYLLFVPRLYVLSQRYGFVTPSDWLDKRFNSKAVTLAGTLPLTQPVTSKMDGD</sequence>
<feature type="transmembrane region" description="Helical" evidence="1">
    <location>
        <begin position="38"/>
        <end position="56"/>
    </location>
</feature>
<protein>
    <submittedName>
        <fullName evidence="2">Uncharacterized protein</fullName>
    </submittedName>
</protein>
<keyword evidence="1" id="KW-0472">Membrane</keyword>
<dbReference type="Proteomes" id="UP000825179">
    <property type="component" value="Chromosome"/>
</dbReference>
<keyword evidence="1" id="KW-0812">Transmembrane</keyword>
<reference evidence="3" key="3">
    <citation type="submission" date="2021-08" db="EMBL/GenBank/DDBJ databases">
        <authorList>
            <person name="de Jong S."/>
            <person name="van den Broek M."/>
            <person name="Merkel A."/>
            <person name="de la Torre Cortes P."/>
            <person name="Kalamorz F."/>
            <person name="Cook G."/>
            <person name="van Loosdrecht M."/>
            <person name="McMillan D."/>
        </authorList>
    </citation>
    <scope>NUCLEOTIDE SEQUENCE</scope>
    <source>
        <strain evidence="3">TA2.A1</strain>
    </source>
</reference>
<evidence type="ECO:0000313" key="2">
    <source>
        <dbReference type="EMBL" id="EGL84119.1"/>
    </source>
</evidence>
<dbReference type="KEGG" id="cthu:HUR95_07580"/>
<reference evidence="3 5" key="2">
    <citation type="journal article" date="2020" name="Extremophiles">
        <title>Genomic analysis of Caldalkalibacillus thermarum TA2.A1 reveals aerobic alkaliphilic metabolism and evolutionary hallmarks linking alkaliphilic bacteria and plant life.</title>
        <authorList>
            <person name="de Jong S.I."/>
            <person name="van den Broek M.A."/>
            <person name="Merkel A.Y."/>
            <person name="de la Torre Cortes P."/>
            <person name="Kalamorz F."/>
            <person name="Cook G.M."/>
            <person name="van Loosdrecht M.C.M."/>
            <person name="McMillan D.G.G."/>
        </authorList>
    </citation>
    <scope>NUCLEOTIDE SEQUENCE [LARGE SCALE GENOMIC DNA]</scope>
    <source>
        <strain evidence="3 5">TA2.A1</strain>
    </source>
</reference>
<evidence type="ECO:0000313" key="3">
    <source>
        <dbReference type="EMBL" id="QZT35074.1"/>
    </source>
</evidence>
<dbReference type="OrthoDB" id="9810181at2"/>
<accession>F5L3F8</accession>
<evidence type="ECO:0000313" key="4">
    <source>
        <dbReference type="Proteomes" id="UP000010716"/>
    </source>
</evidence>
<evidence type="ECO:0000256" key="1">
    <source>
        <dbReference type="SAM" id="Phobius"/>
    </source>
</evidence>
<organism evidence="2 4">
    <name type="scientific">Caldalkalibacillus thermarum (strain TA2.A1)</name>
    <dbReference type="NCBI Taxonomy" id="986075"/>
    <lineage>
        <taxon>Bacteria</taxon>
        <taxon>Bacillati</taxon>
        <taxon>Bacillota</taxon>
        <taxon>Bacilli</taxon>
        <taxon>Bacillales</taxon>
        <taxon>Bacillaceae</taxon>
        <taxon>Caldalkalibacillus</taxon>
    </lineage>
</organism>
<proteinExistence type="predicted"/>
<dbReference type="EMBL" id="AFCE01000043">
    <property type="protein sequence ID" value="EGL84119.1"/>
    <property type="molecule type" value="Genomic_DNA"/>
</dbReference>
<evidence type="ECO:0000313" key="5">
    <source>
        <dbReference type="Proteomes" id="UP000825179"/>
    </source>
</evidence>
<dbReference type="RefSeq" id="WP_007502442.1">
    <property type="nucleotide sequence ID" value="NZ_AFCE01000043.1"/>
</dbReference>
<dbReference type="AlphaFoldDB" id="F5L3F8"/>
<dbReference type="Proteomes" id="UP000010716">
    <property type="component" value="Unassembled WGS sequence"/>
</dbReference>
<gene>
    <name evidence="2" type="ORF">CathTA2_0319</name>
    <name evidence="3" type="ORF">HUR95_07580</name>
</gene>
<keyword evidence="1" id="KW-1133">Transmembrane helix</keyword>
<keyword evidence="5" id="KW-1185">Reference proteome</keyword>
<reference evidence="2 4" key="1">
    <citation type="journal article" date="2011" name="J. Bacteriol.">
        <title>Draft genome sequence of the thermoalkaliphilic Caldalkalibacillus thermarum strain TA2.A1.</title>
        <authorList>
            <person name="Kalamorz F."/>
            <person name="Keis S."/>
            <person name="McMillan D.G."/>
            <person name="Olsson K."/>
            <person name="Stanton J.A."/>
            <person name="Stockwell P."/>
            <person name="Black M.A."/>
            <person name="Klingeman D.M."/>
            <person name="Land M.L."/>
            <person name="Han C.S."/>
            <person name="Martin S.L."/>
            <person name="Becher S.A."/>
            <person name="Peddie C.J."/>
            <person name="Morgan H.W."/>
            <person name="Matthies D."/>
            <person name="Preiss L."/>
            <person name="Meier T."/>
            <person name="Brown S.D."/>
            <person name="Cook G.M."/>
        </authorList>
    </citation>
    <scope>NUCLEOTIDE SEQUENCE [LARGE SCALE GENOMIC DNA]</scope>
    <source>
        <strain evidence="2 4">TA2.A1</strain>
    </source>
</reference>
<name>F5L3F8_CALTT</name>